<feature type="region of interest" description="Disordered" evidence="1">
    <location>
        <begin position="18"/>
        <end position="43"/>
    </location>
</feature>
<dbReference type="Proteomes" id="UP000004535">
    <property type="component" value="Unassembled WGS sequence"/>
</dbReference>
<organism evidence="2 3">
    <name type="scientific">Burkholderia multivorans CGD2</name>
    <dbReference type="NCBI Taxonomy" id="513052"/>
    <lineage>
        <taxon>Bacteria</taxon>
        <taxon>Pseudomonadati</taxon>
        <taxon>Pseudomonadota</taxon>
        <taxon>Betaproteobacteria</taxon>
        <taxon>Burkholderiales</taxon>
        <taxon>Burkholderiaceae</taxon>
        <taxon>Burkholderia</taxon>
        <taxon>Burkholderia cepacia complex</taxon>
    </lineage>
</organism>
<comment type="caution">
    <text evidence="2">The sequence shown here is derived from an EMBL/GenBank/DDBJ whole genome shotgun (WGS) entry which is preliminary data.</text>
</comment>
<evidence type="ECO:0000313" key="2">
    <source>
        <dbReference type="EMBL" id="EEE07690.1"/>
    </source>
</evidence>
<reference evidence="2 3" key="1">
    <citation type="journal article" date="2012" name="J. Bacteriol.">
        <title>Draft Genome Sequence Determination for Cystic Fibrosis and Chronic Granulomatous Disease Burkholderia multivorans Isolates.</title>
        <authorList>
            <person name="Varga J.J."/>
            <person name="Losada L."/>
            <person name="Zelazny A.M."/>
            <person name="Brinkac L."/>
            <person name="Harkins D."/>
            <person name="Radune D."/>
            <person name="Hostetler J."/>
            <person name="Sampaio E.P."/>
            <person name="Ronning C.M."/>
            <person name="Nierman W.C."/>
            <person name="Greenberg D.E."/>
            <person name="Holland S.M."/>
            <person name="Goldberg J.B."/>
        </authorList>
    </citation>
    <scope>NUCLEOTIDE SEQUENCE [LARGE SCALE GENOMIC DNA]</scope>
    <source>
        <strain evidence="2 3">CGD2</strain>
    </source>
</reference>
<dbReference type="EMBL" id="ACFC01000003">
    <property type="protein sequence ID" value="EEE07690.1"/>
    <property type="molecule type" value="Genomic_DNA"/>
</dbReference>
<accession>B9BM30</accession>
<evidence type="ECO:0000313" key="3">
    <source>
        <dbReference type="Proteomes" id="UP000004535"/>
    </source>
</evidence>
<sequence length="43" mass="4834">MAGMLLCELPSGRVVRLDRRGARDRRRASLTSSIVKSPRNHDV</sequence>
<protein>
    <submittedName>
        <fullName evidence="2">Uncharacterized protein</fullName>
    </submittedName>
</protein>
<evidence type="ECO:0000256" key="1">
    <source>
        <dbReference type="SAM" id="MobiDB-lite"/>
    </source>
</evidence>
<proteinExistence type="predicted"/>
<gene>
    <name evidence="2" type="ORF">BURMUCGD2_1899</name>
</gene>
<name>B9BM30_9BURK</name>
<dbReference type="AlphaFoldDB" id="B9BM30"/>